<gene>
    <name evidence="2" type="ORF">F2Q68_00044167</name>
    <name evidence="1" type="ORF">F2Q70_00043276</name>
</gene>
<evidence type="ECO:0000313" key="1">
    <source>
        <dbReference type="EMBL" id="KAF2594004.1"/>
    </source>
</evidence>
<dbReference type="EMBL" id="QGKY02000164">
    <property type="protein sequence ID" value="KAF2594004.1"/>
    <property type="molecule type" value="Genomic_DNA"/>
</dbReference>
<organism evidence="1">
    <name type="scientific">Brassica cretica</name>
    <name type="common">Mustard</name>
    <dbReference type="NCBI Taxonomy" id="69181"/>
    <lineage>
        <taxon>Eukaryota</taxon>
        <taxon>Viridiplantae</taxon>
        <taxon>Streptophyta</taxon>
        <taxon>Embryophyta</taxon>
        <taxon>Tracheophyta</taxon>
        <taxon>Spermatophyta</taxon>
        <taxon>Magnoliopsida</taxon>
        <taxon>eudicotyledons</taxon>
        <taxon>Gunneridae</taxon>
        <taxon>Pentapetalae</taxon>
        <taxon>rosids</taxon>
        <taxon>malvids</taxon>
        <taxon>Brassicales</taxon>
        <taxon>Brassicaceae</taxon>
        <taxon>Brassiceae</taxon>
        <taxon>Brassica</taxon>
    </lineage>
</organism>
<accession>A0A8S9KGU6</accession>
<comment type="caution">
    <text evidence="1">The sequence shown here is derived from an EMBL/GenBank/DDBJ whole genome shotgun (WGS) entry which is preliminary data.</text>
</comment>
<proteinExistence type="predicted"/>
<protein>
    <submittedName>
        <fullName evidence="1">Uncharacterized protein</fullName>
    </submittedName>
</protein>
<dbReference type="AlphaFoldDB" id="A0A8S9KGU6"/>
<sequence>MEAFNGFAVTMEDRMCALHSESEVDKRKAEVRRVTEELRTAKEEPRKKTGEAMILRDEWKRARQERTVFEIVVAALRTKVVELEADRDRDVRRGSCDAHCEIANGFREVLTSLEKRWVEKNKEVSAEIQLHEVVANLDLLNEIKDEGLVVDDEIVASSAAVPDWSVEGLDLPQVFEDSIVGDEDAISSTREEASS</sequence>
<dbReference type="Proteomes" id="UP000712281">
    <property type="component" value="Unassembled WGS sequence"/>
</dbReference>
<name>A0A8S9KGU6_BRACR</name>
<reference evidence="1" key="1">
    <citation type="submission" date="2019-12" db="EMBL/GenBank/DDBJ databases">
        <title>Genome sequencing and annotation of Brassica cretica.</title>
        <authorList>
            <person name="Studholme D.J."/>
            <person name="Sarris P.F."/>
        </authorList>
    </citation>
    <scope>NUCLEOTIDE SEQUENCE</scope>
    <source>
        <strain evidence="2">PFS-001/15</strain>
        <strain evidence="1">PFS-102/07</strain>
        <tissue evidence="1">Leaf</tissue>
    </source>
</reference>
<dbReference type="EMBL" id="QGKW02000276">
    <property type="protein sequence ID" value="KAF2607901.1"/>
    <property type="molecule type" value="Genomic_DNA"/>
</dbReference>
<evidence type="ECO:0000313" key="2">
    <source>
        <dbReference type="EMBL" id="KAF2607901.1"/>
    </source>
</evidence>